<accession>A0ABY0DGJ7</accession>
<protein>
    <submittedName>
        <fullName evidence="1">Uncharacterized protein</fullName>
    </submittedName>
</protein>
<organism evidence="1 2">
    <name type="scientific">Bradyrhizobium zhanjiangense</name>
    <dbReference type="NCBI Taxonomy" id="1325107"/>
    <lineage>
        <taxon>Bacteria</taxon>
        <taxon>Pseudomonadati</taxon>
        <taxon>Pseudomonadota</taxon>
        <taxon>Alphaproteobacteria</taxon>
        <taxon>Hyphomicrobiales</taxon>
        <taxon>Nitrobacteraceae</taxon>
        <taxon>Bradyrhizobium</taxon>
    </lineage>
</organism>
<keyword evidence="2" id="KW-1185">Reference proteome</keyword>
<reference evidence="1 2" key="1">
    <citation type="submission" date="2018-10" db="EMBL/GenBank/DDBJ databases">
        <title>Bradyrhizobium sp. nov., isolated from effective nodules of peanut in China.</title>
        <authorList>
            <person name="Li Y."/>
        </authorList>
    </citation>
    <scope>NUCLEOTIDE SEQUENCE [LARGE SCALE GENOMIC DNA]</scope>
    <source>
        <strain evidence="1 2">CCBAU 51781</strain>
    </source>
</reference>
<dbReference type="Proteomes" id="UP000289946">
    <property type="component" value="Unassembled WGS sequence"/>
</dbReference>
<dbReference type="EMBL" id="RDRA01000015">
    <property type="protein sequence ID" value="RXG91128.1"/>
    <property type="molecule type" value="Genomic_DNA"/>
</dbReference>
<evidence type="ECO:0000313" key="2">
    <source>
        <dbReference type="Proteomes" id="UP000289946"/>
    </source>
</evidence>
<comment type="caution">
    <text evidence="1">The sequence shown here is derived from an EMBL/GenBank/DDBJ whole genome shotgun (WGS) entry which is preliminary data.</text>
</comment>
<sequence length="80" mass="8665">MDARADQACAFPKLDVMIISELLGSFTCRSFVGAMEFDAKLNVAVRPQDIGAIISSKTSVPKLKLEGTYNNISAVHCPFD</sequence>
<gene>
    <name evidence="1" type="ORF">EAS62_25785</name>
</gene>
<proteinExistence type="predicted"/>
<evidence type="ECO:0000313" key="1">
    <source>
        <dbReference type="EMBL" id="RXG91128.1"/>
    </source>
</evidence>
<name>A0ABY0DGJ7_9BRAD</name>